<dbReference type="GO" id="GO:0008757">
    <property type="term" value="F:S-adenosylmethionine-dependent methyltransferase activity"/>
    <property type="evidence" value="ECO:0007669"/>
    <property type="project" value="UniProtKB-UniRule"/>
</dbReference>
<dbReference type="Pfam" id="PF13649">
    <property type="entry name" value="Methyltransf_25"/>
    <property type="match status" value="1"/>
</dbReference>
<sequence length="216" mass="24539">MAEFNHLFDQWAGNYDNTVYGDDNEYAEVFEGYSKILSYVCDSIVDKSNGAILEIGVGTGNLTKELVDKNFNVIGIEPSKEMRKIAMSKLPRVPIFDGHFLDIPIAKSFDGIVTSYAFHHLTLQEKKEAITYLDAFLKPAGKLVIADTMFESPEYKKALHQHVKNSEAYGLLEDLRSEYYEYVDDIKKVLHDLGYSLEAKKMNKYVWIITASKGTI</sequence>
<feature type="binding site" evidence="4">
    <location>
        <position position="56"/>
    </location>
    <ligand>
        <name>S-adenosyl-L-methionine</name>
        <dbReference type="ChEBI" id="CHEBI:59789"/>
    </ligand>
</feature>
<keyword evidence="3 4" id="KW-0949">S-adenosyl-L-methionine</keyword>
<dbReference type="GO" id="GO:0032259">
    <property type="term" value="P:methylation"/>
    <property type="evidence" value="ECO:0007669"/>
    <property type="project" value="UniProtKB-KW"/>
</dbReference>
<evidence type="ECO:0000259" key="5">
    <source>
        <dbReference type="Pfam" id="PF13649"/>
    </source>
</evidence>
<dbReference type="InterPro" id="IPR041698">
    <property type="entry name" value="Methyltransf_25"/>
</dbReference>
<dbReference type="Gene3D" id="3.40.50.150">
    <property type="entry name" value="Vaccinia Virus protein VP39"/>
    <property type="match status" value="1"/>
</dbReference>
<dbReference type="AlphaFoldDB" id="A0A1I0BGU5"/>
<dbReference type="Proteomes" id="UP000199568">
    <property type="component" value="Unassembled WGS sequence"/>
</dbReference>
<accession>A0A1I0BGU5</accession>
<comment type="caution">
    <text evidence="4">Lacks conserved residue(s) required for the propagation of feature annotation.</text>
</comment>
<comment type="similarity">
    <text evidence="4">Belongs to the methyltransferase superfamily. YrrT family.</text>
</comment>
<organism evidence="6 7">
    <name type="scientific">Natronincola peptidivorans</name>
    <dbReference type="NCBI Taxonomy" id="426128"/>
    <lineage>
        <taxon>Bacteria</taxon>
        <taxon>Bacillati</taxon>
        <taxon>Bacillota</taxon>
        <taxon>Clostridia</taxon>
        <taxon>Peptostreptococcales</taxon>
        <taxon>Natronincolaceae</taxon>
        <taxon>Natronincola</taxon>
    </lineage>
</organism>
<protein>
    <recommendedName>
        <fullName evidence="4">Uncharacterized methyltransferase SAMN05660297_01248</fullName>
        <ecNumber evidence="4">2.1.1.-</ecNumber>
    </recommendedName>
</protein>
<keyword evidence="1 4" id="KW-0489">Methyltransferase</keyword>
<dbReference type="OrthoDB" id="122388at2"/>
<dbReference type="InterPro" id="IPR023553">
    <property type="entry name" value="Uncharacterised_MeTfrase_YrrT"/>
</dbReference>
<feature type="binding site" evidence="4">
    <location>
        <position position="77"/>
    </location>
    <ligand>
        <name>S-adenosyl-L-methionine</name>
        <dbReference type="ChEBI" id="CHEBI:59789"/>
    </ligand>
</feature>
<name>A0A1I0BGU5_9FIRM</name>
<evidence type="ECO:0000313" key="6">
    <source>
        <dbReference type="EMBL" id="SET05736.1"/>
    </source>
</evidence>
<dbReference type="EC" id="2.1.1.-" evidence="4"/>
<reference evidence="6 7" key="1">
    <citation type="submission" date="2016-10" db="EMBL/GenBank/DDBJ databases">
        <authorList>
            <person name="de Groot N.N."/>
        </authorList>
    </citation>
    <scope>NUCLEOTIDE SEQUENCE [LARGE SCALE GENOMIC DNA]</scope>
    <source>
        <strain evidence="6 7">DSM 18979</strain>
    </source>
</reference>
<dbReference type="HAMAP" id="MF_02100">
    <property type="entry name" value="Methyltr_YrrT"/>
    <property type="match status" value="1"/>
</dbReference>
<dbReference type="SUPFAM" id="SSF53335">
    <property type="entry name" value="S-adenosyl-L-methionine-dependent methyltransferases"/>
    <property type="match status" value="1"/>
</dbReference>
<evidence type="ECO:0000256" key="3">
    <source>
        <dbReference type="ARBA" id="ARBA00022691"/>
    </source>
</evidence>
<dbReference type="EMBL" id="FOHU01000004">
    <property type="protein sequence ID" value="SET05736.1"/>
    <property type="molecule type" value="Genomic_DNA"/>
</dbReference>
<proteinExistence type="inferred from homology"/>
<keyword evidence="2 4" id="KW-0808">Transferase</keyword>
<dbReference type="RefSeq" id="WP_090440937.1">
    <property type="nucleotide sequence ID" value="NZ_FOHU01000004.1"/>
</dbReference>
<evidence type="ECO:0000256" key="1">
    <source>
        <dbReference type="ARBA" id="ARBA00022603"/>
    </source>
</evidence>
<comment type="function">
    <text evidence="4">Could be a S-adenosyl-L-methionine-dependent methyltransferase.</text>
</comment>
<evidence type="ECO:0000256" key="2">
    <source>
        <dbReference type="ARBA" id="ARBA00022679"/>
    </source>
</evidence>
<dbReference type="STRING" id="426128.SAMN05660297_01248"/>
<evidence type="ECO:0000313" key="7">
    <source>
        <dbReference type="Proteomes" id="UP000199568"/>
    </source>
</evidence>
<evidence type="ECO:0000256" key="4">
    <source>
        <dbReference type="HAMAP-Rule" id="MF_02100"/>
    </source>
</evidence>
<dbReference type="CDD" id="cd02440">
    <property type="entry name" value="AdoMet_MTases"/>
    <property type="match status" value="1"/>
</dbReference>
<feature type="domain" description="Methyltransferase" evidence="5">
    <location>
        <begin position="52"/>
        <end position="141"/>
    </location>
</feature>
<keyword evidence="7" id="KW-1185">Reference proteome</keyword>
<dbReference type="InterPro" id="IPR029063">
    <property type="entry name" value="SAM-dependent_MTases_sf"/>
</dbReference>
<gene>
    <name evidence="6" type="ORF">SAMN05660297_01248</name>
</gene>
<dbReference type="PANTHER" id="PTHR43861">
    <property type="entry name" value="TRANS-ACONITATE 2-METHYLTRANSFERASE-RELATED"/>
    <property type="match status" value="1"/>
</dbReference>